<gene>
    <name evidence="1" type="ORF">B2A_13863</name>
</gene>
<evidence type="ECO:0000313" key="1">
    <source>
        <dbReference type="EMBL" id="EQD31022.1"/>
    </source>
</evidence>
<reference evidence="1" key="1">
    <citation type="submission" date="2013-08" db="EMBL/GenBank/DDBJ databases">
        <authorList>
            <person name="Mendez C."/>
            <person name="Richter M."/>
            <person name="Ferrer M."/>
            <person name="Sanchez J."/>
        </authorList>
    </citation>
    <scope>NUCLEOTIDE SEQUENCE</scope>
</reference>
<organism evidence="1">
    <name type="scientific">mine drainage metagenome</name>
    <dbReference type="NCBI Taxonomy" id="410659"/>
    <lineage>
        <taxon>unclassified sequences</taxon>
        <taxon>metagenomes</taxon>
        <taxon>ecological metagenomes</taxon>
    </lineage>
</organism>
<reference evidence="1" key="2">
    <citation type="journal article" date="2014" name="ISME J.">
        <title>Microbial stratification in low pH oxic and suboxic macroscopic growths along an acid mine drainage.</title>
        <authorList>
            <person name="Mendez-Garcia C."/>
            <person name="Mesa V."/>
            <person name="Sprenger R.R."/>
            <person name="Richter M."/>
            <person name="Diez M.S."/>
            <person name="Solano J."/>
            <person name="Bargiela R."/>
            <person name="Golyshina O.V."/>
            <person name="Manteca A."/>
            <person name="Ramos J.L."/>
            <person name="Gallego J.R."/>
            <person name="Llorente I."/>
            <person name="Martins Dos Santos V.A."/>
            <person name="Jensen O.N."/>
            <person name="Pelaez A.I."/>
            <person name="Sanchez J."/>
            <person name="Ferrer M."/>
        </authorList>
    </citation>
    <scope>NUCLEOTIDE SEQUENCE</scope>
</reference>
<dbReference type="AlphaFoldDB" id="T0YGR8"/>
<dbReference type="EMBL" id="AUZZ01010051">
    <property type="protein sequence ID" value="EQD31022.1"/>
    <property type="molecule type" value="Genomic_DNA"/>
</dbReference>
<sequence>MAEYRVNNRIVSDEYPNFESMLESVYKTASRPLCMCSEPGIEMQIAKINGHFVIKRIDPTKAKTILP</sequence>
<protein>
    <submittedName>
        <fullName evidence="1">Uncharacterized protein</fullName>
    </submittedName>
</protein>
<name>T0YGR8_9ZZZZ</name>
<proteinExistence type="predicted"/>
<dbReference type="InterPro" id="IPR009553">
    <property type="entry name" value="DUF1173"/>
</dbReference>
<dbReference type="Pfam" id="PF06666">
    <property type="entry name" value="DUF1173"/>
    <property type="match status" value="1"/>
</dbReference>
<feature type="non-terminal residue" evidence="1">
    <location>
        <position position="67"/>
    </location>
</feature>
<accession>T0YGR8</accession>
<comment type="caution">
    <text evidence="1">The sequence shown here is derived from an EMBL/GenBank/DDBJ whole genome shotgun (WGS) entry which is preliminary data.</text>
</comment>